<feature type="signal peptide" evidence="6">
    <location>
        <begin position="1"/>
        <end position="20"/>
    </location>
</feature>
<name>A0A8C0WI10_CASCN</name>
<dbReference type="Gene3D" id="2.60.40.10">
    <property type="entry name" value="Immunoglobulins"/>
    <property type="match status" value="1"/>
</dbReference>
<evidence type="ECO:0000256" key="3">
    <source>
        <dbReference type="ARBA" id="ARBA00023130"/>
    </source>
</evidence>
<proteinExistence type="predicted"/>
<organism evidence="8">
    <name type="scientific">Castor canadensis</name>
    <name type="common">American beaver</name>
    <dbReference type="NCBI Taxonomy" id="51338"/>
    <lineage>
        <taxon>Eukaryota</taxon>
        <taxon>Metazoa</taxon>
        <taxon>Chordata</taxon>
        <taxon>Craniata</taxon>
        <taxon>Vertebrata</taxon>
        <taxon>Euteleostomi</taxon>
        <taxon>Mammalia</taxon>
        <taxon>Eutheria</taxon>
        <taxon>Euarchontoglires</taxon>
        <taxon>Glires</taxon>
        <taxon>Rodentia</taxon>
        <taxon>Castorimorpha</taxon>
        <taxon>Castoridae</taxon>
        <taxon>Castor</taxon>
    </lineage>
</organism>
<evidence type="ECO:0000256" key="5">
    <source>
        <dbReference type="ARBA" id="ARBA00023319"/>
    </source>
</evidence>
<dbReference type="InterPro" id="IPR013106">
    <property type="entry name" value="Ig_V-set"/>
</dbReference>
<keyword evidence="2" id="KW-0391">Immunity</keyword>
<evidence type="ECO:0000256" key="4">
    <source>
        <dbReference type="ARBA" id="ARBA00023170"/>
    </source>
</evidence>
<dbReference type="InterPro" id="IPR051287">
    <property type="entry name" value="TCR_variable_region"/>
</dbReference>
<protein>
    <recommendedName>
        <fullName evidence="7">Immunoglobulin V-set domain-containing protein</fullName>
    </recommendedName>
</protein>
<feature type="domain" description="Immunoglobulin V-set" evidence="7">
    <location>
        <begin position="28"/>
        <end position="113"/>
    </location>
</feature>
<evidence type="ECO:0000256" key="2">
    <source>
        <dbReference type="ARBA" id="ARBA00022859"/>
    </source>
</evidence>
<dbReference type="Ensembl" id="ENSCCNT00000014583.1">
    <property type="protein sequence ID" value="ENSCCNP00000011144.1"/>
    <property type="gene ID" value="ENSCCNG00000011543.1"/>
</dbReference>
<evidence type="ECO:0000256" key="1">
    <source>
        <dbReference type="ARBA" id="ARBA00022729"/>
    </source>
</evidence>
<evidence type="ECO:0000256" key="6">
    <source>
        <dbReference type="SAM" id="SignalP"/>
    </source>
</evidence>
<evidence type="ECO:0000313" key="8">
    <source>
        <dbReference type="Ensembl" id="ENSCCNP00000011144.1"/>
    </source>
</evidence>
<keyword evidence="1 6" id="KW-0732">Signal</keyword>
<feature type="chain" id="PRO_5034154571" description="Immunoglobulin V-set domain-containing protein" evidence="6">
    <location>
        <begin position="21"/>
        <end position="141"/>
    </location>
</feature>
<keyword evidence="3" id="KW-1064">Adaptive immunity</keyword>
<dbReference type="PANTHER" id="PTHR19367">
    <property type="entry name" value="T-CELL RECEPTOR ALPHA CHAIN V REGION"/>
    <property type="match status" value="1"/>
</dbReference>
<dbReference type="GO" id="GO:0002250">
    <property type="term" value="P:adaptive immune response"/>
    <property type="evidence" value="ECO:0007669"/>
    <property type="project" value="UniProtKB-KW"/>
</dbReference>
<dbReference type="InterPro" id="IPR013783">
    <property type="entry name" value="Ig-like_fold"/>
</dbReference>
<sequence>MLLLLLQVLGMHFVLRCTVAQSVTQPDIHVTVTEGSSLELRCNYSYDATPYLYLYVQYPSQSLQLLLKYFSGDTTVQGIKSFEAEFRKSKTSFPLRKPSVHWSNTALYFCALGATVSGAAEKLNTNHLWRFQSLKDSPCGL</sequence>
<dbReference type="SUPFAM" id="SSF48726">
    <property type="entry name" value="Immunoglobulin"/>
    <property type="match status" value="1"/>
</dbReference>
<evidence type="ECO:0000259" key="7">
    <source>
        <dbReference type="Pfam" id="PF07686"/>
    </source>
</evidence>
<dbReference type="InterPro" id="IPR036179">
    <property type="entry name" value="Ig-like_dom_sf"/>
</dbReference>
<dbReference type="Pfam" id="PF07686">
    <property type="entry name" value="V-set"/>
    <property type="match status" value="1"/>
</dbReference>
<reference evidence="8" key="1">
    <citation type="submission" date="2023-09" db="UniProtKB">
        <authorList>
            <consortium name="Ensembl"/>
        </authorList>
    </citation>
    <scope>IDENTIFICATION</scope>
</reference>
<dbReference type="PANTHER" id="PTHR19367:SF5">
    <property type="entry name" value="T CELL RECEPTOR ALPHA VARIABLE 8-3"/>
    <property type="match status" value="1"/>
</dbReference>
<keyword evidence="5" id="KW-0393">Immunoglobulin domain</keyword>
<dbReference type="AlphaFoldDB" id="A0A8C0WI10"/>
<keyword evidence="4" id="KW-0675">Receptor</keyword>
<accession>A0A8C0WI10</accession>